<dbReference type="AlphaFoldDB" id="A0A6A4TBP1"/>
<comment type="caution">
    <text evidence="2">The sequence shown here is derived from an EMBL/GenBank/DDBJ whole genome shotgun (WGS) entry which is preliminary data.</text>
</comment>
<dbReference type="EMBL" id="VEVO01000005">
    <property type="protein sequence ID" value="KAF0042665.1"/>
    <property type="molecule type" value="Genomic_DNA"/>
</dbReference>
<name>A0A6A4TBP1_SCOMX</name>
<evidence type="ECO:0000256" key="1">
    <source>
        <dbReference type="SAM" id="Coils"/>
    </source>
</evidence>
<evidence type="ECO:0000313" key="2">
    <source>
        <dbReference type="EMBL" id="KAF0042665.1"/>
    </source>
</evidence>
<accession>A0A6A4TBP1</accession>
<proteinExistence type="predicted"/>
<protein>
    <submittedName>
        <fullName evidence="2">Uncharacterized protein</fullName>
    </submittedName>
</protein>
<reference evidence="2 3" key="1">
    <citation type="submission" date="2019-06" db="EMBL/GenBank/DDBJ databases">
        <title>Draft genomes of female and male turbot (Scophthalmus maximus).</title>
        <authorList>
            <person name="Xu H."/>
            <person name="Xu X.-W."/>
            <person name="Shao C."/>
            <person name="Chen S."/>
        </authorList>
    </citation>
    <scope>NUCLEOTIDE SEQUENCE [LARGE SCALE GENOMIC DNA]</scope>
    <source>
        <strain evidence="2">Ysfricsl-2016a</strain>
        <tissue evidence="2">Blood</tissue>
    </source>
</reference>
<gene>
    <name evidence="2" type="ORF">F2P81_006197</name>
</gene>
<evidence type="ECO:0000313" key="3">
    <source>
        <dbReference type="Proteomes" id="UP000438429"/>
    </source>
</evidence>
<organism evidence="2 3">
    <name type="scientific">Scophthalmus maximus</name>
    <name type="common">Turbot</name>
    <name type="synonym">Psetta maxima</name>
    <dbReference type="NCBI Taxonomy" id="52904"/>
    <lineage>
        <taxon>Eukaryota</taxon>
        <taxon>Metazoa</taxon>
        <taxon>Chordata</taxon>
        <taxon>Craniata</taxon>
        <taxon>Vertebrata</taxon>
        <taxon>Euteleostomi</taxon>
        <taxon>Actinopterygii</taxon>
        <taxon>Neopterygii</taxon>
        <taxon>Teleostei</taxon>
        <taxon>Neoteleostei</taxon>
        <taxon>Acanthomorphata</taxon>
        <taxon>Carangaria</taxon>
        <taxon>Pleuronectiformes</taxon>
        <taxon>Pleuronectoidei</taxon>
        <taxon>Scophthalmidae</taxon>
        <taxon>Scophthalmus</taxon>
    </lineage>
</organism>
<feature type="coiled-coil region" evidence="1">
    <location>
        <begin position="21"/>
        <end position="48"/>
    </location>
</feature>
<keyword evidence="1" id="KW-0175">Coiled coil</keyword>
<dbReference type="Proteomes" id="UP000438429">
    <property type="component" value="Unassembled WGS sequence"/>
</dbReference>
<sequence length="67" mass="7128">MEPSDEESGPMLTSGKVWETLHAQGQAIAEAEERISEVEARGAVTKEALHVSCGRTTQAEGKSDRSG</sequence>